<dbReference type="PANTHER" id="PTHR10078:SF35">
    <property type="entry name" value="INTERLEUKIN-18"/>
    <property type="match status" value="1"/>
</dbReference>
<dbReference type="GO" id="GO:0045944">
    <property type="term" value="P:positive regulation of transcription by RNA polymerase II"/>
    <property type="evidence" value="ECO:0007669"/>
    <property type="project" value="Ensembl"/>
</dbReference>
<dbReference type="GO" id="GO:0051142">
    <property type="term" value="P:positive regulation of NK T cell proliferation"/>
    <property type="evidence" value="ECO:0007669"/>
    <property type="project" value="Ensembl"/>
</dbReference>
<dbReference type="GO" id="GO:0032740">
    <property type="term" value="P:positive regulation of interleukin-17 production"/>
    <property type="evidence" value="ECO:0007669"/>
    <property type="project" value="Ensembl"/>
</dbReference>
<dbReference type="PANTHER" id="PTHR10078">
    <property type="entry name" value="INTERLEUKIN-1 FAMILY MEMBER"/>
    <property type="match status" value="1"/>
</dbReference>
<dbReference type="InterPro" id="IPR000975">
    <property type="entry name" value="IL-1_fam"/>
</dbReference>
<comment type="similarity">
    <text evidence="3 10">Belongs to the IL-1 family.</text>
</comment>
<dbReference type="GO" id="GO:0120162">
    <property type="term" value="P:positive regulation of cold-induced thermogenesis"/>
    <property type="evidence" value="ECO:0007669"/>
    <property type="project" value="Ensembl"/>
</dbReference>
<comment type="subunit">
    <text evidence="8">Forms a ternary complex with ligand-binding receptor subunit IL18R1 and signaling receptor subunit IL18RAP at the plasma membrane. Mature IL18 first binds to IL18R1 forming a low affinity binary complex, which then interacts with IL18RAP to form a high affinity ternary complex that signals inside the cell. Interacts with cargo receptor TMED10; the interaction mediates the translocation from the cytoplasm into the ERGIC (endoplasmic reticulum-Golgi intermediate compartment) and thereby secretion.</text>
</comment>
<dbReference type="Ensembl" id="ENSCLAT00000017753.1">
    <property type="protein sequence ID" value="ENSCLAP00000017581.1"/>
    <property type="gene ID" value="ENSCLAG00000012063.1"/>
</dbReference>
<dbReference type="GO" id="GO:0030101">
    <property type="term" value="P:natural killer cell activation"/>
    <property type="evidence" value="ECO:0007669"/>
    <property type="project" value="Ensembl"/>
</dbReference>
<dbReference type="GO" id="GO:0042267">
    <property type="term" value="P:natural killer cell mediated cytotoxicity"/>
    <property type="evidence" value="ECO:0007669"/>
    <property type="project" value="Ensembl"/>
</dbReference>
<dbReference type="GO" id="GO:0051897">
    <property type="term" value="P:positive regulation of phosphatidylinositol 3-kinase/protein kinase B signal transduction"/>
    <property type="evidence" value="ECO:0007669"/>
    <property type="project" value="Ensembl"/>
</dbReference>
<dbReference type="GO" id="GO:0032819">
    <property type="term" value="P:positive regulation of natural killer cell proliferation"/>
    <property type="evidence" value="ECO:0007669"/>
    <property type="project" value="Ensembl"/>
</dbReference>
<dbReference type="AlphaFoldDB" id="A0A8C2VLU9"/>
<dbReference type="GO" id="GO:0045630">
    <property type="term" value="P:positive regulation of T-helper 2 cell differentiation"/>
    <property type="evidence" value="ECO:0007669"/>
    <property type="project" value="Ensembl"/>
</dbReference>
<dbReference type="GO" id="GO:0005125">
    <property type="term" value="F:cytokine activity"/>
    <property type="evidence" value="ECO:0007669"/>
    <property type="project" value="UniProtKB-KW"/>
</dbReference>
<comment type="function">
    <text evidence="9 10">Pro-inflammatory cytokine primarily involved in epithelial barrier repair, polarized T-helper 1 (Th1) cell and natural killer (NK) cell immune responses. Upon binding to IL18R1 and IL18RAP, forms a signaling ternary complex which activates NF-kappa-B, triggering synthesis of inflammatory mediators. Synergizes with IL12/interleukin-12 to induce IFNG synthesis from T-helper 1 (Th1) cells and natural killer (NK) cells. Involved in transduction of inflammation downstream of pyroptosis: its mature form is specifically released in the extracellular milieu by passing through the gasdermin-D (GSDMD) pore.</text>
</comment>
<dbReference type="GO" id="GO:0061436">
    <property type="term" value="P:establishment of skin barrier"/>
    <property type="evidence" value="ECO:0007669"/>
    <property type="project" value="Ensembl"/>
</dbReference>
<dbReference type="PRINTS" id="PR01933">
    <property type="entry name" value="INTRLEUKIN18"/>
</dbReference>
<evidence type="ECO:0000256" key="5">
    <source>
        <dbReference type="ARBA" id="ARBA00022490"/>
    </source>
</evidence>
<dbReference type="GO" id="GO:0050729">
    <property type="term" value="P:positive regulation of inflammatory response"/>
    <property type="evidence" value="ECO:0007669"/>
    <property type="project" value="Ensembl"/>
</dbReference>
<evidence type="ECO:0000256" key="8">
    <source>
        <dbReference type="ARBA" id="ARBA00023612"/>
    </source>
</evidence>
<evidence type="ECO:0000256" key="7">
    <source>
        <dbReference type="ARBA" id="ARBA00022525"/>
    </source>
</evidence>
<dbReference type="GO" id="GO:0045515">
    <property type="term" value="F:interleukin-18 receptor binding"/>
    <property type="evidence" value="ECO:0007669"/>
    <property type="project" value="Ensembl"/>
</dbReference>
<dbReference type="GO" id="GO:0042119">
    <property type="term" value="P:neutrophil activation"/>
    <property type="evidence" value="ECO:0007669"/>
    <property type="project" value="Ensembl"/>
</dbReference>
<dbReference type="Pfam" id="PF00340">
    <property type="entry name" value="IL1"/>
    <property type="match status" value="1"/>
</dbReference>
<dbReference type="GO" id="GO:0050830">
    <property type="term" value="P:defense response to Gram-positive bacterium"/>
    <property type="evidence" value="ECO:0007669"/>
    <property type="project" value="Ensembl"/>
</dbReference>
<dbReference type="SUPFAM" id="SSF50353">
    <property type="entry name" value="Cytokine"/>
    <property type="match status" value="1"/>
</dbReference>
<dbReference type="Gene3D" id="2.80.10.50">
    <property type="match status" value="1"/>
</dbReference>
<evidence type="ECO:0000256" key="2">
    <source>
        <dbReference type="ARBA" id="ARBA00004613"/>
    </source>
</evidence>
<dbReference type="GO" id="GO:0008283">
    <property type="term" value="P:cell population proliferation"/>
    <property type="evidence" value="ECO:0007669"/>
    <property type="project" value="Ensembl"/>
</dbReference>
<dbReference type="InterPro" id="IPR008996">
    <property type="entry name" value="IL1/FGF"/>
</dbReference>
<dbReference type="GO" id="GO:0042088">
    <property type="term" value="P:T-helper 1 type immune response"/>
    <property type="evidence" value="ECO:0007669"/>
    <property type="project" value="Ensembl"/>
</dbReference>
<gene>
    <name evidence="11" type="primary">IL18</name>
</gene>
<evidence type="ECO:0000256" key="4">
    <source>
        <dbReference type="ARBA" id="ARBA00016740"/>
    </source>
</evidence>
<dbReference type="InterPro" id="IPR015529">
    <property type="entry name" value="IL-18"/>
</dbReference>
<dbReference type="GO" id="GO:0001525">
    <property type="term" value="P:angiogenesis"/>
    <property type="evidence" value="ECO:0007669"/>
    <property type="project" value="Ensembl"/>
</dbReference>
<comment type="subcellular location">
    <subcellularLocation>
        <location evidence="1">Cytoplasm</location>
    </subcellularLocation>
    <subcellularLocation>
        <location evidence="2 10">Secreted</location>
    </subcellularLocation>
</comment>
<evidence type="ECO:0000256" key="9">
    <source>
        <dbReference type="ARBA" id="ARBA00033736"/>
    </source>
</evidence>
<proteinExistence type="inferred from homology"/>
<dbReference type="GO" id="GO:0071222">
    <property type="term" value="P:cellular response to lipopolysaccharide"/>
    <property type="evidence" value="ECO:0007669"/>
    <property type="project" value="TreeGrafter"/>
</dbReference>
<dbReference type="GO" id="GO:0005737">
    <property type="term" value="C:cytoplasm"/>
    <property type="evidence" value="ECO:0007669"/>
    <property type="project" value="UniProtKB-SubCell"/>
</dbReference>
<dbReference type="GeneTree" id="ENSGT00390000001053"/>
<dbReference type="GO" id="GO:0035655">
    <property type="term" value="P:interleukin-18-mediated signaling pathway"/>
    <property type="evidence" value="ECO:0007669"/>
    <property type="project" value="Ensembl"/>
</dbReference>
<reference evidence="11" key="2">
    <citation type="submission" date="2025-09" db="UniProtKB">
        <authorList>
            <consortium name="Ensembl"/>
        </authorList>
    </citation>
    <scope>IDENTIFICATION</scope>
</reference>
<dbReference type="GO" id="GO:0045662">
    <property type="term" value="P:negative regulation of myoblast differentiation"/>
    <property type="evidence" value="ECO:0007669"/>
    <property type="project" value="Ensembl"/>
</dbReference>
<dbReference type="GO" id="GO:0042632">
    <property type="term" value="P:cholesterol homeostasis"/>
    <property type="evidence" value="ECO:0007669"/>
    <property type="project" value="Ensembl"/>
</dbReference>
<keyword evidence="7 10" id="KW-0964">Secreted</keyword>
<sequence>MKMAVSVSENDCISFVKMKFIDNVLYFIPENYENLESDYFGKLVPTLSIIRNLQNQVLFINHEKQPVLEAMTDSDCADNAADTTFNIHVYKDSHARGMAVAISVMCNGNHTLSCKDKIVSFKEISPPDNINDTKSDMIFFQRSVPGHDDKMQFESSLYEGYFLACEKEQDHYKLILKKKDEYGDKSVMFTVENKD</sequence>
<dbReference type="GO" id="GO:0032729">
    <property type="term" value="P:positive regulation of type II interferon production"/>
    <property type="evidence" value="ECO:0007669"/>
    <property type="project" value="Ensembl"/>
</dbReference>
<dbReference type="GO" id="GO:0070328">
    <property type="term" value="P:triglyceride homeostasis"/>
    <property type="evidence" value="ECO:0007669"/>
    <property type="project" value="Ensembl"/>
</dbReference>
<reference evidence="11" key="1">
    <citation type="submission" date="2025-08" db="UniProtKB">
        <authorList>
            <consortium name="Ensembl"/>
        </authorList>
    </citation>
    <scope>IDENTIFICATION</scope>
</reference>
<evidence type="ECO:0000256" key="6">
    <source>
        <dbReference type="ARBA" id="ARBA00022514"/>
    </source>
</evidence>
<dbReference type="PIRSF" id="PIRSF015162">
    <property type="entry name" value="Interleukin_18"/>
    <property type="match status" value="1"/>
</dbReference>
<dbReference type="GO" id="GO:0010744">
    <property type="term" value="P:positive regulation of macrophage derived foam cell differentiation"/>
    <property type="evidence" value="ECO:0007669"/>
    <property type="project" value="Ensembl"/>
</dbReference>
<dbReference type="CDD" id="cd23298">
    <property type="entry name" value="beta-trefoil_IL18"/>
    <property type="match status" value="1"/>
</dbReference>
<dbReference type="GO" id="GO:0006954">
    <property type="term" value="P:inflammatory response"/>
    <property type="evidence" value="ECO:0007669"/>
    <property type="project" value="UniProtKB-UniRule"/>
</dbReference>
<dbReference type="GO" id="GO:0048661">
    <property type="term" value="P:positive regulation of smooth muscle cell proliferation"/>
    <property type="evidence" value="ECO:0007669"/>
    <property type="project" value="Ensembl"/>
</dbReference>
<evidence type="ECO:0000256" key="10">
    <source>
        <dbReference type="PIRNR" id="PIRNR015162"/>
    </source>
</evidence>
<dbReference type="GO" id="GO:0032725">
    <property type="term" value="P:positive regulation of granulocyte macrophage colony-stimulating factor production"/>
    <property type="evidence" value="ECO:0007669"/>
    <property type="project" value="Ensembl"/>
</dbReference>
<accession>A0A8C2VLU9</accession>
<dbReference type="Proteomes" id="UP000694398">
    <property type="component" value="Unassembled WGS sequence"/>
</dbReference>
<name>A0A8C2VLU9_CHILA</name>
<evidence type="ECO:0000256" key="3">
    <source>
        <dbReference type="ARBA" id="ARBA00010448"/>
    </source>
</evidence>
<dbReference type="GO" id="GO:0042104">
    <property type="term" value="P:positive regulation of activated T cell proliferation"/>
    <property type="evidence" value="ECO:0007669"/>
    <property type="project" value="Ensembl"/>
</dbReference>
<dbReference type="GO" id="GO:2000556">
    <property type="term" value="P:positive regulation of T-helper 1 cell cytokine production"/>
    <property type="evidence" value="ECO:0007669"/>
    <property type="project" value="Ensembl"/>
</dbReference>
<dbReference type="GO" id="GO:1901224">
    <property type="term" value="P:positive regulation of non-canonical NF-kappaB signal transduction"/>
    <property type="evidence" value="ECO:0007669"/>
    <property type="project" value="Ensembl"/>
</dbReference>
<evidence type="ECO:0000313" key="11">
    <source>
        <dbReference type="Ensembl" id="ENSCLAP00000017581.1"/>
    </source>
</evidence>
<keyword evidence="5" id="KW-0963">Cytoplasm</keyword>
<organism evidence="11 12">
    <name type="scientific">Chinchilla lanigera</name>
    <name type="common">Long-tailed chinchilla</name>
    <name type="synonym">Chinchilla villidera</name>
    <dbReference type="NCBI Taxonomy" id="34839"/>
    <lineage>
        <taxon>Eukaryota</taxon>
        <taxon>Metazoa</taxon>
        <taxon>Chordata</taxon>
        <taxon>Craniata</taxon>
        <taxon>Vertebrata</taxon>
        <taxon>Euteleostomi</taxon>
        <taxon>Mammalia</taxon>
        <taxon>Eutheria</taxon>
        <taxon>Euarchontoglires</taxon>
        <taxon>Glires</taxon>
        <taxon>Rodentia</taxon>
        <taxon>Hystricomorpha</taxon>
        <taxon>Chinchillidae</taxon>
        <taxon>Chinchilla</taxon>
    </lineage>
</organism>
<evidence type="ECO:0000313" key="12">
    <source>
        <dbReference type="Proteomes" id="UP000694398"/>
    </source>
</evidence>
<dbReference type="GO" id="GO:0005615">
    <property type="term" value="C:extracellular space"/>
    <property type="evidence" value="ECO:0007669"/>
    <property type="project" value="UniProtKB-UniRule"/>
</dbReference>
<evidence type="ECO:0000256" key="1">
    <source>
        <dbReference type="ARBA" id="ARBA00004496"/>
    </source>
</evidence>
<keyword evidence="12" id="KW-1185">Reference proteome</keyword>
<keyword evidence="6 10" id="KW-0202">Cytokine</keyword>
<protein>
    <recommendedName>
        <fullName evidence="4 10">Interleukin-18</fullName>
        <shortName evidence="10">IL-18</shortName>
    </recommendedName>
</protein>